<dbReference type="OrthoDB" id="2754352at2759"/>
<reference evidence="1 2" key="1">
    <citation type="journal article" date="2018" name="Biotechnol. Biofuels">
        <title>Integrative visual omics of the white-rot fungus Polyporus brumalis exposes the biotechnological potential of its oxidative enzymes for delignifying raw plant biomass.</title>
        <authorList>
            <person name="Miyauchi S."/>
            <person name="Rancon A."/>
            <person name="Drula E."/>
            <person name="Hage H."/>
            <person name="Chaduli D."/>
            <person name="Favel A."/>
            <person name="Grisel S."/>
            <person name="Henrissat B."/>
            <person name="Herpoel-Gimbert I."/>
            <person name="Ruiz-Duenas F.J."/>
            <person name="Chevret D."/>
            <person name="Hainaut M."/>
            <person name="Lin J."/>
            <person name="Wang M."/>
            <person name="Pangilinan J."/>
            <person name="Lipzen A."/>
            <person name="Lesage-Meessen L."/>
            <person name="Navarro D."/>
            <person name="Riley R."/>
            <person name="Grigoriev I.V."/>
            <person name="Zhou S."/>
            <person name="Raouche S."/>
            <person name="Rosso M.N."/>
        </authorList>
    </citation>
    <scope>NUCLEOTIDE SEQUENCE [LARGE SCALE GENOMIC DNA]</scope>
    <source>
        <strain evidence="1 2">BRFM 1820</strain>
    </source>
</reference>
<gene>
    <name evidence="1" type="ORF">OH76DRAFT_45345</name>
</gene>
<keyword evidence="2" id="KW-1185">Reference proteome</keyword>
<sequence>MPPTEKKPKLSAFSDTEITRLLASLIGFQDKSPDVSLEGDKEIVHLVDKLKDALSQVKYHPFSSATLETLERAGIVRNIKHSPLDPYDVDDPTTLAKHAARYRAMLAEGAFLSADNFDGLFNTIMRHVSIITDAGSRLLVDAFLLRVAAMEDRGLLLILPEYMVPITQLSGPDDTLAVAGKLDYLLVLISEDQKNAAVSFLKNPRDPVEEGAEGFAIVQAKPTLYPILSDAIPQAVLEVAAFAKKQKKMLMNGVVTNGLEWMFFSFTPGPDGVGGTFERSRQVSASSPELRAVITGVLKDMIAGTSTVVRLPAVPSTEEEA</sequence>
<evidence type="ECO:0000313" key="1">
    <source>
        <dbReference type="EMBL" id="RDX57472.1"/>
    </source>
</evidence>
<evidence type="ECO:0000313" key="2">
    <source>
        <dbReference type="Proteomes" id="UP000256964"/>
    </source>
</evidence>
<name>A0A371DY54_9APHY</name>
<dbReference type="Proteomes" id="UP000256964">
    <property type="component" value="Unassembled WGS sequence"/>
</dbReference>
<dbReference type="AlphaFoldDB" id="A0A371DY54"/>
<organism evidence="1 2">
    <name type="scientific">Lentinus brumalis</name>
    <dbReference type="NCBI Taxonomy" id="2498619"/>
    <lineage>
        <taxon>Eukaryota</taxon>
        <taxon>Fungi</taxon>
        <taxon>Dikarya</taxon>
        <taxon>Basidiomycota</taxon>
        <taxon>Agaricomycotina</taxon>
        <taxon>Agaricomycetes</taxon>
        <taxon>Polyporales</taxon>
        <taxon>Polyporaceae</taxon>
        <taxon>Lentinus</taxon>
    </lineage>
</organism>
<proteinExistence type="predicted"/>
<accession>A0A371DY54</accession>
<protein>
    <submittedName>
        <fullName evidence="1">Uncharacterized protein</fullName>
    </submittedName>
</protein>
<dbReference type="EMBL" id="KZ857379">
    <property type="protein sequence ID" value="RDX57472.1"/>
    <property type="molecule type" value="Genomic_DNA"/>
</dbReference>